<comment type="caution">
    <text evidence="3">The sequence shown here is derived from an EMBL/GenBank/DDBJ whole genome shotgun (WGS) entry which is preliminary data.</text>
</comment>
<accession>A0A9D9HI54</accession>
<dbReference type="PANTHER" id="PTHR37423">
    <property type="entry name" value="SOLUBLE LYTIC MUREIN TRANSGLYCOSYLASE-RELATED"/>
    <property type="match status" value="1"/>
</dbReference>
<evidence type="ECO:0000313" key="3">
    <source>
        <dbReference type="EMBL" id="MBO8451052.1"/>
    </source>
</evidence>
<name>A0A9D9HI54_9SPIR</name>
<dbReference type="Proteomes" id="UP000823616">
    <property type="component" value="Unassembled WGS sequence"/>
</dbReference>
<dbReference type="InterPro" id="IPR023346">
    <property type="entry name" value="Lysozyme-like_dom_sf"/>
</dbReference>
<protein>
    <submittedName>
        <fullName evidence="3">Transglycosylase SLT domain-containing protein</fullName>
    </submittedName>
</protein>
<dbReference type="PANTHER" id="PTHR37423:SF2">
    <property type="entry name" value="MEMBRANE-BOUND LYTIC MUREIN TRANSGLYCOSYLASE C"/>
    <property type="match status" value="1"/>
</dbReference>
<dbReference type="InterPro" id="IPR008258">
    <property type="entry name" value="Transglycosylase_SLT_dom_1"/>
</dbReference>
<feature type="domain" description="Transglycosylase SLT" evidence="2">
    <location>
        <begin position="106"/>
        <end position="204"/>
    </location>
</feature>
<reference evidence="3" key="2">
    <citation type="journal article" date="2021" name="PeerJ">
        <title>Extensive microbial diversity within the chicken gut microbiome revealed by metagenomics and culture.</title>
        <authorList>
            <person name="Gilroy R."/>
            <person name="Ravi A."/>
            <person name="Getino M."/>
            <person name="Pursley I."/>
            <person name="Horton D.L."/>
            <person name="Alikhan N.F."/>
            <person name="Baker D."/>
            <person name="Gharbi K."/>
            <person name="Hall N."/>
            <person name="Watson M."/>
            <person name="Adriaenssens E.M."/>
            <person name="Foster-Nyarko E."/>
            <person name="Jarju S."/>
            <person name="Secka A."/>
            <person name="Antonio M."/>
            <person name="Oren A."/>
            <person name="Chaudhuri R.R."/>
            <person name="La Ragione R."/>
            <person name="Hildebrand F."/>
            <person name="Pallen M.J."/>
        </authorList>
    </citation>
    <scope>NUCLEOTIDE SEQUENCE</scope>
    <source>
        <strain evidence="3">B3-4054</strain>
    </source>
</reference>
<reference evidence="3" key="1">
    <citation type="submission" date="2020-10" db="EMBL/GenBank/DDBJ databases">
        <authorList>
            <person name="Gilroy R."/>
        </authorList>
    </citation>
    <scope>NUCLEOTIDE SEQUENCE</scope>
    <source>
        <strain evidence="3">B3-4054</strain>
    </source>
</reference>
<dbReference type="EMBL" id="JADIMS010000152">
    <property type="protein sequence ID" value="MBO8451052.1"/>
    <property type="molecule type" value="Genomic_DNA"/>
</dbReference>
<dbReference type="Gene3D" id="1.10.530.10">
    <property type="match status" value="1"/>
</dbReference>
<evidence type="ECO:0000313" key="4">
    <source>
        <dbReference type="Proteomes" id="UP000823616"/>
    </source>
</evidence>
<evidence type="ECO:0000259" key="2">
    <source>
        <dbReference type="Pfam" id="PF01464"/>
    </source>
</evidence>
<dbReference type="SUPFAM" id="SSF53955">
    <property type="entry name" value="Lysozyme-like"/>
    <property type="match status" value="1"/>
</dbReference>
<organism evidence="3 4">
    <name type="scientific">Candidatus Avitreponema avistercoris</name>
    <dbReference type="NCBI Taxonomy" id="2840705"/>
    <lineage>
        <taxon>Bacteria</taxon>
        <taxon>Pseudomonadati</taxon>
        <taxon>Spirochaetota</taxon>
        <taxon>Spirochaetia</taxon>
        <taxon>Spirochaetales</taxon>
        <taxon>Candidatus Avitreponema</taxon>
    </lineage>
</organism>
<comment type="similarity">
    <text evidence="1">Belongs to the transglycosylase Slt family.</text>
</comment>
<sequence>MAKNNEYASVLPKKILLSVFLFGLVLLAGRVLYLQFDGFSACFAVAPEESAGLASVSPQDIFAAANSASRHEDGDFALRLYRSEKTRDDVLEFFTGVTGDAGISEVILRYADANNISPSLAFALSWEESRFQPGAVNRNAASIDRGLFQLNDKSFPELSAEEMFDPETNARNGLTHLRFCMDQSGNEVTALAMYNAGSTKVRNGGTPKRTLDYVSRILAFRETLDLDLLQNVALKNL</sequence>
<proteinExistence type="inferred from homology"/>
<dbReference type="AlphaFoldDB" id="A0A9D9HI54"/>
<dbReference type="Pfam" id="PF01464">
    <property type="entry name" value="SLT"/>
    <property type="match status" value="1"/>
</dbReference>
<evidence type="ECO:0000256" key="1">
    <source>
        <dbReference type="ARBA" id="ARBA00007734"/>
    </source>
</evidence>
<gene>
    <name evidence="3" type="ORF">IAA96_08115</name>
</gene>